<keyword evidence="5 10" id="KW-0812">Transmembrane</keyword>
<comment type="subcellular location">
    <subcellularLocation>
        <location evidence="1 10">Cell membrane</location>
        <topology evidence="1 10">Multi-pass membrane protein</topology>
    </subcellularLocation>
</comment>
<feature type="transmembrane region" description="Helical" evidence="10">
    <location>
        <begin position="30"/>
        <end position="52"/>
    </location>
</feature>
<comment type="function">
    <text evidence="10">Converts heme B (protoheme IX) to heme O by substitution of the vinyl group on carbon 2 of heme B porphyrin ring with a hydroxyethyl farnesyl side group.</text>
</comment>
<dbReference type="GO" id="GO:0048034">
    <property type="term" value="P:heme O biosynthetic process"/>
    <property type="evidence" value="ECO:0007669"/>
    <property type="project" value="UniProtKB-UniRule"/>
</dbReference>
<dbReference type="STRING" id="269670.SAMN02982927_01566"/>
<protein>
    <recommendedName>
        <fullName evidence="10">Protoheme IX farnesyltransferase</fullName>
        <ecNumber evidence="10">2.5.1.141</ecNumber>
    </recommendedName>
    <alternativeName>
        <fullName evidence="10">Heme B farnesyltransferase</fullName>
    </alternativeName>
    <alternativeName>
        <fullName evidence="10">Heme O synthase</fullName>
    </alternativeName>
</protein>
<feature type="transmembrane region" description="Helical" evidence="10">
    <location>
        <begin position="257"/>
        <end position="275"/>
    </location>
</feature>
<dbReference type="EC" id="2.5.1.141" evidence="10"/>
<dbReference type="AlphaFoldDB" id="A0A1I2RDL1"/>
<keyword evidence="4 10" id="KW-0808">Transferase</keyword>
<comment type="catalytic activity">
    <reaction evidence="9 10">
        <text>heme b + (2E,6E)-farnesyl diphosphate + H2O = Fe(II)-heme o + diphosphate</text>
        <dbReference type="Rhea" id="RHEA:28070"/>
        <dbReference type="ChEBI" id="CHEBI:15377"/>
        <dbReference type="ChEBI" id="CHEBI:33019"/>
        <dbReference type="ChEBI" id="CHEBI:60344"/>
        <dbReference type="ChEBI" id="CHEBI:60530"/>
        <dbReference type="ChEBI" id="CHEBI:175763"/>
        <dbReference type="EC" id="2.5.1.141"/>
    </reaction>
</comment>
<evidence type="ECO:0000256" key="8">
    <source>
        <dbReference type="ARBA" id="ARBA00023136"/>
    </source>
</evidence>
<dbReference type="Proteomes" id="UP000198752">
    <property type="component" value="Unassembled WGS sequence"/>
</dbReference>
<dbReference type="InterPro" id="IPR000537">
    <property type="entry name" value="UbiA_prenyltransferase"/>
</dbReference>
<dbReference type="InterPro" id="IPR030470">
    <property type="entry name" value="UbiA_prenylTrfase_CS"/>
</dbReference>
<dbReference type="PANTHER" id="PTHR43448">
    <property type="entry name" value="PROTOHEME IX FARNESYLTRANSFERASE, MITOCHONDRIAL"/>
    <property type="match status" value="1"/>
</dbReference>
<evidence type="ECO:0000256" key="7">
    <source>
        <dbReference type="ARBA" id="ARBA00023133"/>
    </source>
</evidence>
<feature type="transmembrane region" description="Helical" evidence="10">
    <location>
        <begin position="158"/>
        <end position="178"/>
    </location>
</feature>
<keyword evidence="7 10" id="KW-0350">Heme biosynthesis</keyword>
<evidence type="ECO:0000256" key="2">
    <source>
        <dbReference type="ARBA" id="ARBA00004919"/>
    </source>
</evidence>
<evidence type="ECO:0000313" key="12">
    <source>
        <dbReference type="Proteomes" id="UP000198752"/>
    </source>
</evidence>
<feature type="transmembrane region" description="Helical" evidence="10">
    <location>
        <begin position="133"/>
        <end position="151"/>
    </location>
</feature>
<comment type="miscellaneous">
    <text evidence="10">Carbon 2 of the heme B porphyrin ring is defined according to the Fischer nomenclature.</text>
</comment>
<comment type="similarity">
    <text evidence="10">Belongs to the UbiA prenyltransferase family. Protoheme IX farnesyltransferase subfamily.</text>
</comment>
<dbReference type="Pfam" id="PF01040">
    <property type="entry name" value="UbiA"/>
    <property type="match status" value="1"/>
</dbReference>
<dbReference type="Gene3D" id="1.10.357.140">
    <property type="entry name" value="UbiA prenyltransferase"/>
    <property type="match status" value="1"/>
</dbReference>
<feature type="transmembrane region" description="Helical" evidence="10">
    <location>
        <begin position="106"/>
        <end position="127"/>
    </location>
</feature>
<evidence type="ECO:0000256" key="4">
    <source>
        <dbReference type="ARBA" id="ARBA00022679"/>
    </source>
</evidence>
<dbReference type="PANTHER" id="PTHR43448:SF2">
    <property type="entry name" value="PROTOHEME IX FARNESYLTRANSFERASE, MITOCHONDRIAL"/>
    <property type="match status" value="1"/>
</dbReference>
<sequence length="308" mass="33690">MRGIGSSEQVLESSAAAPWRRNVQDVLTTVKIGIVNSNLMTAFTGVWLALSFNGESLWTSITPVLFVMLGTALVIAGGCSLNNFIDRDIDPLMNRTQERPSATGTMRGKTVLIMGLALSVAGLISLLAASATAAAFGLLGLLVYVLVYTMWLKRSYSMNTVVGSIAGAVPPIIGWAAIDPSLNSPVPWIMFLVLFLWQPPHFLALAMKRVEEYRCAGIPMLPVIAGFEVTKRQMIFYVAVLVPTSLLLYSIGPVYMAGALILSFTWLGLAIYGLLIKDTIKWARIMFVYSLNYMTLLFLIMIISTFFN</sequence>
<comment type="pathway">
    <text evidence="2 10">Porphyrin-containing compound metabolism; heme O biosynthesis; heme O from protoheme: step 1/1.</text>
</comment>
<evidence type="ECO:0000313" key="11">
    <source>
        <dbReference type="EMBL" id="SFG38795.1"/>
    </source>
</evidence>
<dbReference type="EMBL" id="FOOY01000009">
    <property type="protein sequence ID" value="SFG38795.1"/>
    <property type="molecule type" value="Genomic_DNA"/>
</dbReference>
<evidence type="ECO:0000256" key="9">
    <source>
        <dbReference type="ARBA" id="ARBA00047690"/>
    </source>
</evidence>
<feature type="transmembrane region" description="Helical" evidence="10">
    <location>
        <begin position="64"/>
        <end position="85"/>
    </location>
</feature>
<reference evidence="12" key="1">
    <citation type="submission" date="2016-10" db="EMBL/GenBank/DDBJ databases">
        <authorList>
            <person name="Varghese N."/>
            <person name="Submissions S."/>
        </authorList>
    </citation>
    <scope>NUCLEOTIDE SEQUENCE [LARGE SCALE GENOMIC DNA]</scope>
    <source>
        <strain evidence="12">ATCC 700379</strain>
    </source>
</reference>
<gene>
    <name evidence="10" type="primary">ctaB</name>
    <name evidence="11" type="ORF">SAMN02982927_01566</name>
</gene>
<dbReference type="InterPro" id="IPR006369">
    <property type="entry name" value="Protohaem_IX_farnesylTrfase"/>
</dbReference>
<organism evidence="11 12">
    <name type="scientific">Sporolactobacillus nakayamae</name>
    <dbReference type="NCBI Taxonomy" id="269670"/>
    <lineage>
        <taxon>Bacteria</taxon>
        <taxon>Bacillati</taxon>
        <taxon>Bacillota</taxon>
        <taxon>Bacilli</taxon>
        <taxon>Bacillales</taxon>
        <taxon>Sporolactobacillaceae</taxon>
        <taxon>Sporolactobacillus</taxon>
    </lineage>
</organism>
<accession>A0A1I2RDL1</accession>
<keyword evidence="3 10" id="KW-1003">Cell membrane</keyword>
<evidence type="ECO:0000256" key="1">
    <source>
        <dbReference type="ARBA" id="ARBA00004651"/>
    </source>
</evidence>
<evidence type="ECO:0000256" key="6">
    <source>
        <dbReference type="ARBA" id="ARBA00022989"/>
    </source>
</evidence>
<dbReference type="PROSITE" id="PS00943">
    <property type="entry name" value="UBIA"/>
    <property type="match status" value="1"/>
</dbReference>
<evidence type="ECO:0000256" key="3">
    <source>
        <dbReference type="ARBA" id="ARBA00022475"/>
    </source>
</evidence>
<evidence type="ECO:0000256" key="10">
    <source>
        <dbReference type="HAMAP-Rule" id="MF_00154"/>
    </source>
</evidence>
<dbReference type="GO" id="GO:0008495">
    <property type="term" value="F:protoheme IX farnesyltransferase activity"/>
    <property type="evidence" value="ECO:0007669"/>
    <property type="project" value="UniProtKB-UniRule"/>
</dbReference>
<dbReference type="NCBIfam" id="TIGR01473">
    <property type="entry name" value="cyoE_ctaB"/>
    <property type="match status" value="1"/>
</dbReference>
<dbReference type="FunFam" id="1.10.357.140:FF:000001">
    <property type="entry name" value="Protoheme IX farnesyltransferase"/>
    <property type="match status" value="1"/>
</dbReference>
<dbReference type="RefSeq" id="WP_093671715.1">
    <property type="nucleotide sequence ID" value="NZ_FOOY01000009.1"/>
</dbReference>
<keyword evidence="8 10" id="KW-0472">Membrane</keyword>
<name>A0A1I2RDL1_9BACL</name>
<proteinExistence type="inferred from homology"/>
<feature type="transmembrane region" description="Helical" evidence="10">
    <location>
        <begin position="287"/>
        <end position="307"/>
    </location>
</feature>
<dbReference type="CDD" id="cd13957">
    <property type="entry name" value="PT_UbiA_Cox10"/>
    <property type="match status" value="1"/>
</dbReference>
<keyword evidence="6 10" id="KW-1133">Transmembrane helix</keyword>
<dbReference type="GO" id="GO:0005886">
    <property type="term" value="C:plasma membrane"/>
    <property type="evidence" value="ECO:0007669"/>
    <property type="project" value="UniProtKB-SubCell"/>
</dbReference>
<comment type="subunit">
    <text evidence="10">Interacts with CtaA.</text>
</comment>
<evidence type="ECO:0000256" key="5">
    <source>
        <dbReference type="ARBA" id="ARBA00022692"/>
    </source>
</evidence>
<dbReference type="HAMAP" id="MF_00154">
    <property type="entry name" value="CyoE_CtaB"/>
    <property type="match status" value="1"/>
</dbReference>
<dbReference type="UniPathway" id="UPA00834">
    <property type="reaction ID" value="UER00712"/>
</dbReference>
<keyword evidence="12" id="KW-1185">Reference proteome</keyword>
<feature type="transmembrane region" description="Helical" evidence="10">
    <location>
        <begin position="184"/>
        <end position="204"/>
    </location>
</feature>
<dbReference type="OrthoDB" id="9814417at2"/>
<dbReference type="InterPro" id="IPR044878">
    <property type="entry name" value="UbiA_sf"/>
</dbReference>
<feature type="transmembrane region" description="Helical" evidence="10">
    <location>
        <begin position="234"/>
        <end position="251"/>
    </location>
</feature>